<feature type="region of interest" description="Disordered" evidence="1">
    <location>
        <begin position="62"/>
        <end position="84"/>
    </location>
</feature>
<accession>A0A840C3V1</accession>
<sequence length="84" mass="9317">MTTFRTSEMAVIDSTRGDVMAFFFDGYLILNQGTVSIYLDEDRAKAIAKELLAYVERNALRQDDASGPDQQALPLGIQDMPDNA</sequence>
<keyword evidence="3" id="KW-1185">Reference proteome</keyword>
<evidence type="ECO:0000313" key="3">
    <source>
        <dbReference type="Proteomes" id="UP000577362"/>
    </source>
</evidence>
<protein>
    <submittedName>
        <fullName evidence="2">Uncharacterized protein</fullName>
    </submittedName>
</protein>
<organism evidence="2 3">
    <name type="scientific">Chelatococcus caeni</name>
    <dbReference type="NCBI Taxonomy" id="1348468"/>
    <lineage>
        <taxon>Bacteria</taxon>
        <taxon>Pseudomonadati</taxon>
        <taxon>Pseudomonadota</taxon>
        <taxon>Alphaproteobacteria</taxon>
        <taxon>Hyphomicrobiales</taxon>
        <taxon>Chelatococcaceae</taxon>
        <taxon>Chelatococcus</taxon>
    </lineage>
</organism>
<dbReference type="EMBL" id="JACIEN010000003">
    <property type="protein sequence ID" value="MBB4017616.1"/>
    <property type="molecule type" value="Genomic_DNA"/>
</dbReference>
<comment type="caution">
    <text evidence="2">The sequence shown here is derived from an EMBL/GenBank/DDBJ whole genome shotgun (WGS) entry which is preliminary data.</text>
</comment>
<proteinExistence type="predicted"/>
<reference evidence="2 3" key="1">
    <citation type="submission" date="2020-08" db="EMBL/GenBank/DDBJ databases">
        <title>Genomic Encyclopedia of Type Strains, Phase IV (KMG-IV): sequencing the most valuable type-strain genomes for metagenomic binning, comparative biology and taxonomic classification.</title>
        <authorList>
            <person name="Goeker M."/>
        </authorList>
    </citation>
    <scope>NUCLEOTIDE SEQUENCE [LARGE SCALE GENOMIC DNA]</scope>
    <source>
        <strain evidence="2 3">DSM 103737</strain>
    </source>
</reference>
<name>A0A840C3V1_9HYPH</name>
<evidence type="ECO:0000313" key="2">
    <source>
        <dbReference type="EMBL" id="MBB4017616.1"/>
    </source>
</evidence>
<dbReference type="AlphaFoldDB" id="A0A840C3V1"/>
<dbReference type="Proteomes" id="UP000577362">
    <property type="component" value="Unassembled WGS sequence"/>
</dbReference>
<dbReference type="RefSeq" id="WP_183316915.1">
    <property type="nucleotide sequence ID" value="NZ_JACIEN010000003.1"/>
</dbReference>
<evidence type="ECO:0000256" key="1">
    <source>
        <dbReference type="SAM" id="MobiDB-lite"/>
    </source>
</evidence>
<gene>
    <name evidence="2" type="ORF">GGR16_002650</name>
</gene>